<accession>A0A067PWG8</accession>
<dbReference type="EMBL" id="KL197728">
    <property type="protein sequence ID" value="KDQ54691.1"/>
    <property type="molecule type" value="Genomic_DNA"/>
</dbReference>
<dbReference type="HOGENOM" id="CLU_1390425_0_0_1"/>
<evidence type="ECO:0000313" key="1">
    <source>
        <dbReference type="EMBL" id="KDQ54691.1"/>
    </source>
</evidence>
<dbReference type="AlphaFoldDB" id="A0A067PWG8"/>
<protein>
    <submittedName>
        <fullName evidence="1">Uncharacterized protein</fullName>
    </submittedName>
</protein>
<evidence type="ECO:0000313" key="2">
    <source>
        <dbReference type="Proteomes" id="UP000027265"/>
    </source>
</evidence>
<sequence>MEPSTPLSVRDLLLTRTLTQLSLSSCTSEADVATVVGGLKDSCPHLESLAISFNDSTSTTVPVRTILSSTITAKLDLPRLHSFLSPAGLTWDAIQHVTPGIKHGVLKLDLPSQNPCPLLTTRRQSSLAHPSRTFKRFQLKADIFQRCSQFLEMMESFGVESIYFHTCGAVTSEEMGRFFQVLAVHCSANSLRILHV</sequence>
<dbReference type="InParanoid" id="A0A067PWG8"/>
<proteinExistence type="predicted"/>
<name>A0A067PWG8_9AGAM</name>
<gene>
    <name evidence="1" type="ORF">JAAARDRAFT_401824</name>
</gene>
<organism evidence="1 2">
    <name type="scientific">Jaapia argillacea MUCL 33604</name>
    <dbReference type="NCBI Taxonomy" id="933084"/>
    <lineage>
        <taxon>Eukaryota</taxon>
        <taxon>Fungi</taxon>
        <taxon>Dikarya</taxon>
        <taxon>Basidiomycota</taxon>
        <taxon>Agaricomycotina</taxon>
        <taxon>Agaricomycetes</taxon>
        <taxon>Agaricomycetidae</taxon>
        <taxon>Jaapiales</taxon>
        <taxon>Jaapiaceae</taxon>
        <taxon>Jaapia</taxon>
    </lineage>
</organism>
<dbReference type="Proteomes" id="UP000027265">
    <property type="component" value="Unassembled WGS sequence"/>
</dbReference>
<keyword evidence="2" id="KW-1185">Reference proteome</keyword>
<reference evidence="2" key="1">
    <citation type="journal article" date="2014" name="Proc. Natl. Acad. Sci. U.S.A.">
        <title>Extensive sampling of basidiomycete genomes demonstrates inadequacy of the white-rot/brown-rot paradigm for wood decay fungi.</title>
        <authorList>
            <person name="Riley R."/>
            <person name="Salamov A.A."/>
            <person name="Brown D.W."/>
            <person name="Nagy L.G."/>
            <person name="Floudas D."/>
            <person name="Held B.W."/>
            <person name="Levasseur A."/>
            <person name="Lombard V."/>
            <person name="Morin E."/>
            <person name="Otillar R."/>
            <person name="Lindquist E.A."/>
            <person name="Sun H."/>
            <person name="LaButti K.M."/>
            <person name="Schmutz J."/>
            <person name="Jabbour D."/>
            <person name="Luo H."/>
            <person name="Baker S.E."/>
            <person name="Pisabarro A.G."/>
            <person name="Walton J.D."/>
            <person name="Blanchette R.A."/>
            <person name="Henrissat B."/>
            <person name="Martin F."/>
            <person name="Cullen D."/>
            <person name="Hibbett D.S."/>
            <person name="Grigoriev I.V."/>
        </authorList>
    </citation>
    <scope>NUCLEOTIDE SEQUENCE [LARGE SCALE GENOMIC DNA]</scope>
    <source>
        <strain evidence="2">MUCL 33604</strain>
    </source>
</reference>